<keyword evidence="1 4" id="KW-0808">Transferase</keyword>
<dbReference type="OrthoDB" id="9803233at2"/>
<evidence type="ECO:0000256" key="2">
    <source>
        <dbReference type="ARBA" id="ARBA00023315"/>
    </source>
</evidence>
<dbReference type="Gene3D" id="3.40.630.30">
    <property type="match status" value="1"/>
</dbReference>
<dbReference type="Pfam" id="PF00583">
    <property type="entry name" value="Acetyltransf_1"/>
    <property type="match status" value="1"/>
</dbReference>
<evidence type="ECO:0000313" key="4">
    <source>
        <dbReference type="EMBL" id="RNL84125.1"/>
    </source>
</evidence>
<dbReference type="GO" id="GO:0016747">
    <property type="term" value="F:acyltransferase activity, transferring groups other than amino-acyl groups"/>
    <property type="evidence" value="ECO:0007669"/>
    <property type="project" value="InterPro"/>
</dbReference>
<organism evidence="4 5">
    <name type="scientific">Sinomicrobium pectinilyticum</name>
    <dbReference type="NCBI Taxonomy" id="1084421"/>
    <lineage>
        <taxon>Bacteria</taxon>
        <taxon>Pseudomonadati</taxon>
        <taxon>Bacteroidota</taxon>
        <taxon>Flavobacteriia</taxon>
        <taxon>Flavobacteriales</taxon>
        <taxon>Flavobacteriaceae</taxon>
        <taxon>Sinomicrobium</taxon>
    </lineage>
</organism>
<comment type="caution">
    <text evidence="4">The sequence shown here is derived from an EMBL/GenBank/DDBJ whole genome shotgun (WGS) entry which is preliminary data.</text>
</comment>
<proteinExistence type="predicted"/>
<dbReference type="SUPFAM" id="SSF55729">
    <property type="entry name" value="Acyl-CoA N-acyltransferases (Nat)"/>
    <property type="match status" value="1"/>
</dbReference>
<dbReference type="PANTHER" id="PTHR43877:SF2">
    <property type="entry name" value="AMINOALKYLPHOSPHONATE N-ACETYLTRANSFERASE-RELATED"/>
    <property type="match status" value="1"/>
</dbReference>
<accession>A0A3N0E8E8</accession>
<evidence type="ECO:0000313" key="5">
    <source>
        <dbReference type="Proteomes" id="UP000267469"/>
    </source>
</evidence>
<dbReference type="PROSITE" id="PS51186">
    <property type="entry name" value="GNAT"/>
    <property type="match status" value="1"/>
</dbReference>
<dbReference type="AlphaFoldDB" id="A0A3N0E8E8"/>
<keyword evidence="2" id="KW-0012">Acyltransferase</keyword>
<sequence>MIQLRRKDSGDPDFLHMVKHLDEDLRERDGEEHTFYAQYNKTELIRHVVVAYSNNQPVGCGALKEYSADTAEIKRMFTLPESRGKGIASMILKELENWASELSYAKCILETGKKQPEAIRLYQKNGYVIIPNYGQYAGVVNSLCFEKMLY</sequence>
<dbReference type="InterPro" id="IPR016181">
    <property type="entry name" value="Acyl_CoA_acyltransferase"/>
</dbReference>
<evidence type="ECO:0000256" key="1">
    <source>
        <dbReference type="ARBA" id="ARBA00022679"/>
    </source>
</evidence>
<protein>
    <submittedName>
        <fullName evidence="4">N-acetyltransferase</fullName>
    </submittedName>
</protein>
<dbReference type="RefSeq" id="WP_123216715.1">
    <property type="nucleotide sequence ID" value="NZ_RJTM01000099.1"/>
</dbReference>
<evidence type="ECO:0000259" key="3">
    <source>
        <dbReference type="PROSITE" id="PS51186"/>
    </source>
</evidence>
<dbReference type="Proteomes" id="UP000267469">
    <property type="component" value="Unassembled WGS sequence"/>
</dbReference>
<gene>
    <name evidence="4" type="ORF">ED312_14375</name>
</gene>
<keyword evidence="5" id="KW-1185">Reference proteome</keyword>
<dbReference type="EMBL" id="RJTM01000099">
    <property type="protein sequence ID" value="RNL84125.1"/>
    <property type="molecule type" value="Genomic_DNA"/>
</dbReference>
<feature type="domain" description="N-acetyltransferase" evidence="3">
    <location>
        <begin position="2"/>
        <end position="150"/>
    </location>
</feature>
<dbReference type="CDD" id="cd04301">
    <property type="entry name" value="NAT_SF"/>
    <property type="match status" value="1"/>
</dbReference>
<name>A0A3N0E8E8_SINP1</name>
<dbReference type="InterPro" id="IPR000182">
    <property type="entry name" value="GNAT_dom"/>
</dbReference>
<dbReference type="InterPro" id="IPR050832">
    <property type="entry name" value="Bact_Acetyltransf"/>
</dbReference>
<reference evidence="4 5" key="1">
    <citation type="submission" date="2018-10" db="EMBL/GenBank/DDBJ databases">
        <title>Sinomicrobium pectinilyticum sp. nov., a pectinase-producing bacterium isolated from alkaline and saline soil, and emended description of the genus Sinomicrobium.</title>
        <authorList>
            <person name="Cheng B."/>
            <person name="Li C."/>
            <person name="Lai Q."/>
            <person name="Du M."/>
            <person name="Shao Z."/>
            <person name="Xu P."/>
            <person name="Yang C."/>
        </authorList>
    </citation>
    <scope>NUCLEOTIDE SEQUENCE [LARGE SCALE GENOMIC DNA]</scope>
    <source>
        <strain evidence="4 5">5DNS001</strain>
    </source>
</reference>
<dbReference type="PANTHER" id="PTHR43877">
    <property type="entry name" value="AMINOALKYLPHOSPHONATE N-ACETYLTRANSFERASE-RELATED-RELATED"/>
    <property type="match status" value="1"/>
</dbReference>